<proteinExistence type="predicted"/>
<evidence type="ECO:0000313" key="1">
    <source>
        <dbReference type="EMBL" id="CAE6475029.1"/>
    </source>
</evidence>
<accession>A0A8H3CA18</accession>
<dbReference type="EMBL" id="CAJMWV010003045">
    <property type="protein sequence ID" value="CAE6475029.1"/>
    <property type="molecule type" value="Genomic_DNA"/>
</dbReference>
<sequence>MCKVGTPSDIIHVMQHAAPVFRRACPDSAKHLVNLPSLLITIDISLQSYGMHDILLSMLTHRPMFFRYDVIYPPHLSDTSFSTDDGPGLRWLYGVPDWLMVLPAQMNTLLED</sequence>
<reference evidence="1" key="1">
    <citation type="submission" date="2021-01" db="EMBL/GenBank/DDBJ databases">
        <authorList>
            <person name="Kaushik A."/>
        </authorList>
    </citation>
    <scope>NUCLEOTIDE SEQUENCE</scope>
    <source>
        <strain evidence="1">AG3-1AP</strain>
    </source>
</reference>
<name>A0A8H3CA18_9AGAM</name>
<evidence type="ECO:0000313" key="2">
    <source>
        <dbReference type="Proteomes" id="UP000663831"/>
    </source>
</evidence>
<protein>
    <submittedName>
        <fullName evidence="1">Uncharacterized protein</fullName>
    </submittedName>
</protein>
<gene>
    <name evidence="1" type="ORF">RDB_LOCUS91259</name>
</gene>
<organism evidence="1 2">
    <name type="scientific">Rhizoctonia solani</name>
    <dbReference type="NCBI Taxonomy" id="456999"/>
    <lineage>
        <taxon>Eukaryota</taxon>
        <taxon>Fungi</taxon>
        <taxon>Dikarya</taxon>
        <taxon>Basidiomycota</taxon>
        <taxon>Agaricomycotina</taxon>
        <taxon>Agaricomycetes</taxon>
        <taxon>Cantharellales</taxon>
        <taxon>Ceratobasidiaceae</taxon>
        <taxon>Rhizoctonia</taxon>
    </lineage>
</organism>
<dbReference type="AlphaFoldDB" id="A0A8H3CA18"/>
<dbReference type="Proteomes" id="UP000663831">
    <property type="component" value="Unassembled WGS sequence"/>
</dbReference>
<comment type="caution">
    <text evidence="1">The sequence shown here is derived from an EMBL/GenBank/DDBJ whole genome shotgun (WGS) entry which is preliminary data.</text>
</comment>